<dbReference type="SUPFAM" id="SSF90229">
    <property type="entry name" value="CCCH zinc finger"/>
    <property type="match status" value="1"/>
</dbReference>
<dbReference type="FunFam" id="1.20.120.1790:FF:000001">
    <property type="entry name" value="roquin-1 isoform X1"/>
    <property type="match status" value="1"/>
</dbReference>
<keyword evidence="4" id="KW-0808">Transferase</keyword>
<feature type="domain" description="C3H1-type" evidence="12">
    <location>
        <begin position="417"/>
        <end position="445"/>
    </location>
</feature>
<reference evidence="14" key="1">
    <citation type="submission" date="2025-08" db="UniProtKB">
        <authorList>
            <consortium name="RefSeq"/>
        </authorList>
    </citation>
    <scope>IDENTIFICATION</scope>
    <source>
        <tissue evidence="14">Gonads</tissue>
    </source>
</reference>
<evidence type="ECO:0000313" key="13">
    <source>
        <dbReference type="Proteomes" id="UP000085678"/>
    </source>
</evidence>
<dbReference type="PROSITE" id="PS00518">
    <property type="entry name" value="ZF_RING_1"/>
    <property type="match status" value="1"/>
</dbReference>
<dbReference type="InterPro" id="IPR017907">
    <property type="entry name" value="Znf_RING_CS"/>
</dbReference>
<evidence type="ECO:0000259" key="12">
    <source>
        <dbReference type="PROSITE" id="PS50103"/>
    </source>
</evidence>
<dbReference type="Pfam" id="PF18386">
    <property type="entry name" value="ROQ_II"/>
    <property type="match status" value="1"/>
</dbReference>
<evidence type="ECO:0000256" key="9">
    <source>
        <dbReference type="SAM" id="Coils"/>
    </source>
</evidence>
<dbReference type="InterPro" id="IPR013083">
    <property type="entry name" value="Znf_RING/FYVE/PHD"/>
</dbReference>
<dbReference type="GO" id="GO:0003729">
    <property type="term" value="F:mRNA binding"/>
    <property type="evidence" value="ECO:0007669"/>
    <property type="project" value="TreeGrafter"/>
</dbReference>
<comment type="catalytic activity">
    <reaction evidence="1">
        <text>S-ubiquitinyl-[E2 ubiquitin-conjugating enzyme]-L-cysteine + [acceptor protein]-L-lysine = [E2 ubiquitin-conjugating enzyme]-L-cysteine + N(6)-ubiquitinyl-[acceptor protein]-L-lysine.</text>
        <dbReference type="EC" id="2.3.2.27"/>
    </reaction>
</comment>
<feature type="coiled-coil region" evidence="9">
    <location>
        <begin position="1051"/>
        <end position="1078"/>
    </location>
</feature>
<dbReference type="Gene3D" id="4.10.1000.10">
    <property type="entry name" value="Zinc finger, CCCH-type"/>
    <property type="match status" value="1"/>
</dbReference>
<name>A0A1S3K605_LINAN</name>
<dbReference type="PANTHER" id="PTHR13139">
    <property type="entry name" value="RING FINGER AND CCCH-TYPE ZINC FINGER DOMAIN-CONTAINING PROTEIN"/>
    <property type="match status" value="1"/>
</dbReference>
<dbReference type="Pfam" id="PF21206">
    <property type="entry name" value="Roquin_1_2-like_ROQ"/>
    <property type="match status" value="1"/>
</dbReference>
<feature type="region of interest" description="Disordered" evidence="10">
    <location>
        <begin position="767"/>
        <end position="799"/>
    </location>
</feature>
<keyword evidence="5 8" id="KW-0479">Metal-binding</keyword>
<dbReference type="SUPFAM" id="SSF57850">
    <property type="entry name" value="RING/U-box"/>
    <property type="match status" value="1"/>
</dbReference>
<feature type="compositionally biased region" description="Polar residues" evidence="10">
    <location>
        <begin position="767"/>
        <end position="782"/>
    </location>
</feature>
<dbReference type="GO" id="GO:0008270">
    <property type="term" value="F:zinc ion binding"/>
    <property type="evidence" value="ECO:0007669"/>
    <property type="project" value="UniProtKB-KW"/>
</dbReference>
<dbReference type="SMART" id="SM00184">
    <property type="entry name" value="RING"/>
    <property type="match status" value="1"/>
</dbReference>
<dbReference type="Gene3D" id="3.30.40.10">
    <property type="entry name" value="Zinc/RING finger domain, C3HC4 (zinc finger)"/>
    <property type="match status" value="1"/>
</dbReference>
<dbReference type="InterPro" id="IPR036855">
    <property type="entry name" value="Znf_CCCH_sf"/>
</dbReference>
<dbReference type="InterPro" id="IPR001841">
    <property type="entry name" value="Znf_RING"/>
</dbReference>
<dbReference type="GO" id="GO:0010494">
    <property type="term" value="C:cytoplasmic stress granule"/>
    <property type="evidence" value="ECO:0007669"/>
    <property type="project" value="TreeGrafter"/>
</dbReference>
<dbReference type="PANTHER" id="PTHR13139:SF54">
    <property type="entry name" value="RING-TYPE E3 UBIQUITIN TRANSFERASE"/>
    <property type="match status" value="1"/>
</dbReference>
<evidence type="ECO:0000256" key="5">
    <source>
        <dbReference type="ARBA" id="ARBA00022723"/>
    </source>
</evidence>
<evidence type="ECO:0000256" key="8">
    <source>
        <dbReference type="PROSITE-ProRule" id="PRU00723"/>
    </source>
</evidence>
<evidence type="ECO:0000256" key="6">
    <source>
        <dbReference type="ARBA" id="ARBA00022771"/>
    </source>
</evidence>
<gene>
    <name evidence="14" type="primary">LOC106179098</name>
</gene>
<dbReference type="SMART" id="SM00356">
    <property type="entry name" value="ZnF_C3H1"/>
    <property type="match status" value="1"/>
</dbReference>
<sequence length="1082" mass="119760">MPVQAPQWTEFLTCPVCFNDFNGRNNIPVSLGCGHTICRTCLKQLHQNKCPFEQSLVSQPADRLPSNTALLKLLGVKLDENEDGVLSRLGPNVSHFKTSRKCIEDMAGYLHHVTGTQSNKAGNNTSLPAPLGTLSRPMQRKLVILVNCQLVEEEGRARALRAARSLGDRTVTELILLHQNPQQLSANLWAAVRARGCQFLGPAMQEEVLKLILLALENGSALSRKVLVLFVVQRLETQFPQASKTAIGHVVQLLYRASCFKVTKRDDESSLMQLKEEFRTYDALRREHDSQIVQIATEAGLRIAPEQWSSLLYGDAGHKSHMQSIIDKLQTPQSFAQSVNELVIALQRTGDPANLAKLRPQLDLMTSIDPSPDAPPPSWENLEAVLKAVKTVVDGLVEFTRNHSHKKYEAGTVHNLKYKTSMCRDLVQMGSCPRGATCTFAHSEEEMERHRNRNKRWTGKVSSSSSLTPRDQADLAMVTKESRFKLATRENTAASKTSQQPEEKQTHPQSNHQISRAVPVPTSKMSLSPVSQASPPVVLPSSMPMSQVVKPMSYTMPHPHDLVHKSIGRPRMSSYEVPTVEGLALHSPTPPSEPPTCPPVPTAQRPHYEPWVTYPPYHPQAIPRTPGGTVRYAPGVSPYPQQPPQQMPAYPQVQPGVVRYNAQRVPPPPEYVSTPQGLPAYPGVQQGMMAGYPPGAEYAVETHYQLVQQPIYGYDQGLGREYPKYLTAPPSTQGGAHPQEQVLDPQTAQEENASIEQLERRRSELLNQLRNKQSRPNTSAPSSVGERKMKTTTSSYQQQQSVVDALISSSTTTAYNDTIWSSKEHFNEDMPWSTGEATYSDSRNGSTIDSEAAIQERHKERAGAFLDAYSETNAPLSSLSYEAADDFDTDHHGDHDDDGDDDEWVSKDISDFQHLISRNLFTTIYSSLDGGKDTTVWTYNSLSSTLPEEIIPFSDKPIVSRFGPISRVQRNETNLQVAKPVQVTASQGGNPLPSTAVTPVERPFPNSYAVPSRYPPNPFGLAEVEQAKTNTSASGTVMKNSERLQRSSRGVAANEAEREQLKLELQKIDAQIIQAAESARDT</sequence>
<dbReference type="GO" id="GO:0000932">
    <property type="term" value="C:P-body"/>
    <property type="evidence" value="ECO:0007669"/>
    <property type="project" value="UniProtKB-SubCell"/>
</dbReference>
<dbReference type="InterPro" id="IPR052249">
    <property type="entry name" value="Roquin_domain"/>
</dbReference>
<keyword evidence="7 8" id="KW-0862">Zinc</keyword>
<protein>
    <recommendedName>
        <fullName evidence="3">RING-type E3 ubiquitin transferase</fullName>
        <ecNumber evidence="3">2.3.2.27</ecNumber>
    </recommendedName>
</protein>
<dbReference type="Pfam" id="PF13445">
    <property type="entry name" value="zf-RING_UBOX"/>
    <property type="match status" value="1"/>
</dbReference>
<evidence type="ECO:0000256" key="2">
    <source>
        <dbReference type="ARBA" id="ARBA00004201"/>
    </source>
</evidence>
<feature type="domain" description="RING-type" evidence="11">
    <location>
        <begin position="14"/>
        <end position="54"/>
    </location>
</feature>
<keyword evidence="13" id="KW-1185">Reference proteome</keyword>
<dbReference type="EC" id="2.3.2.27" evidence="3"/>
<dbReference type="InterPro" id="IPR041523">
    <property type="entry name" value="ROQ_II"/>
</dbReference>
<dbReference type="GeneID" id="106179098"/>
<dbReference type="InterPro" id="IPR048575">
    <property type="entry name" value="Roquin_1_2-like_ROQ"/>
</dbReference>
<feature type="compositionally biased region" description="Polar residues" evidence="10">
    <location>
        <begin position="460"/>
        <end position="469"/>
    </location>
</feature>
<dbReference type="GO" id="GO:0000209">
    <property type="term" value="P:protein polyubiquitination"/>
    <property type="evidence" value="ECO:0007669"/>
    <property type="project" value="TreeGrafter"/>
</dbReference>
<dbReference type="GO" id="GO:0035613">
    <property type="term" value="F:RNA stem-loop binding"/>
    <property type="evidence" value="ECO:0007669"/>
    <property type="project" value="TreeGrafter"/>
</dbReference>
<evidence type="ECO:0000256" key="1">
    <source>
        <dbReference type="ARBA" id="ARBA00000900"/>
    </source>
</evidence>
<dbReference type="Pfam" id="PF00642">
    <property type="entry name" value="zf-CCCH"/>
    <property type="match status" value="1"/>
</dbReference>
<comment type="subcellular location">
    <subcellularLocation>
        <location evidence="2">Cytoplasm</location>
        <location evidence="2">P-body</location>
    </subcellularLocation>
</comment>
<dbReference type="GO" id="GO:0006511">
    <property type="term" value="P:ubiquitin-dependent protein catabolic process"/>
    <property type="evidence" value="ECO:0007669"/>
    <property type="project" value="TreeGrafter"/>
</dbReference>
<keyword evidence="6 8" id="KW-0863">Zinc-finger</keyword>
<feature type="compositionally biased region" description="Polar residues" evidence="10">
    <location>
        <begin position="489"/>
        <end position="500"/>
    </location>
</feature>
<feature type="region of interest" description="Disordered" evidence="10">
    <location>
        <begin position="443"/>
        <end position="514"/>
    </location>
</feature>
<dbReference type="RefSeq" id="XP_013418060.1">
    <property type="nucleotide sequence ID" value="XM_013562606.1"/>
</dbReference>
<dbReference type="CDD" id="cd16638">
    <property type="entry name" value="mRING-HC-C3HC3D_Roquin"/>
    <property type="match status" value="1"/>
</dbReference>
<proteinExistence type="predicted"/>
<evidence type="ECO:0000256" key="4">
    <source>
        <dbReference type="ARBA" id="ARBA00022679"/>
    </source>
</evidence>
<dbReference type="AlphaFoldDB" id="A0A1S3K605"/>
<evidence type="ECO:0000256" key="3">
    <source>
        <dbReference type="ARBA" id="ARBA00012483"/>
    </source>
</evidence>
<dbReference type="GO" id="GO:0000288">
    <property type="term" value="P:nuclear-transcribed mRNA catabolic process, deadenylation-dependent decay"/>
    <property type="evidence" value="ECO:0007669"/>
    <property type="project" value="TreeGrafter"/>
</dbReference>
<dbReference type="InParanoid" id="A0A1S3K605"/>
<evidence type="ECO:0000313" key="14">
    <source>
        <dbReference type="RefSeq" id="XP_013418060.1"/>
    </source>
</evidence>
<dbReference type="InterPro" id="IPR000571">
    <property type="entry name" value="Znf_CCCH"/>
</dbReference>
<dbReference type="KEGG" id="lak:106179098"/>
<feature type="zinc finger region" description="C3H1-type" evidence="8">
    <location>
        <begin position="417"/>
        <end position="445"/>
    </location>
</feature>
<dbReference type="Gene3D" id="1.20.120.1790">
    <property type="match status" value="1"/>
</dbReference>
<accession>A0A1S3K605</accession>
<evidence type="ECO:0000259" key="11">
    <source>
        <dbReference type="PROSITE" id="PS50089"/>
    </source>
</evidence>
<evidence type="ECO:0000256" key="10">
    <source>
        <dbReference type="SAM" id="MobiDB-lite"/>
    </source>
</evidence>
<dbReference type="GO" id="GO:0003725">
    <property type="term" value="F:double-stranded RNA binding"/>
    <property type="evidence" value="ECO:0007669"/>
    <property type="project" value="TreeGrafter"/>
</dbReference>
<evidence type="ECO:0000256" key="7">
    <source>
        <dbReference type="ARBA" id="ARBA00022833"/>
    </source>
</evidence>
<keyword evidence="9" id="KW-0175">Coiled coil</keyword>
<dbReference type="PROSITE" id="PS50089">
    <property type="entry name" value="ZF_RING_2"/>
    <property type="match status" value="1"/>
</dbReference>
<dbReference type="GO" id="GO:0061630">
    <property type="term" value="F:ubiquitin protein ligase activity"/>
    <property type="evidence" value="ECO:0007669"/>
    <property type="project" value="UniProtKB-EC"/>
</dbReference>
<dbReference type="InterPro" id="IPR027370">
    <property type="entry name" value="Znf-RING_euk"/>
</dbReference>
<dbReference type="STRING" id="7574.A0A1S3K605"/>
<dbReference type="PROSITE" id="PS50103">
    <property type="entry name" value="ZF_C3H1"/>
    <property type="match status" value="1"/>
</dbReference>
<organism evidence="13 14">
    <name type="scientific">Lingula anatina</name>
    <name type="common">Brachiopod</name>
    <name type="synonym">Lingula unguis</name>
    <dbReference type="NCBI Taxonomy" id="7574"/>
    <lineage>
        <taxon>Eukaryota</taxon>
        <taxon>Metazoa</taxon>
        <taxon>Spiralia</taxon>
        <taxon>Lophotrochozoa</taxon>
        <taxon>Brachiopoda</taxon>
        <taxon>Linguliformea</taxon>
        <taxon>Lingulata</taxon>
        <taxon>Lingulida</taxon>
        <taxon>Linguloidea</taxon>
        <taxon>Lingulidae</taxon>
        <taxon>Lingula</taxon>
    </lineage>
</organism>
<dbReference type="OrthoDB" id="10067217at2759"/>
<dbReference type="Proteomes" id="UP000085678">
    <property type="component" value="Unplaced"/>
</dbReference>